<sequence>MCFSVLPSSESDSDDDIVEEEASVAVVKEPKVASVLNTVVPPAMVPVEDVKMEITPIAVPTVLKESIQKAFAESIWKPVIDKDVAAPKRSRWIKEWSYIGE</sequence>
<accession>A0A3P6SM10</accession>
<evidence type="ECO:0000313" key="2">
    <source>
        <dbReference type="Proteomes" id="UP000271889"/>
    </source>
</evidence>
<reference evidence="1 2" key="1">
    <citation type="submission" date="2018-11" db="EMBL/GenBank/DDBJ databases">
        <authorList>
            <consortium name="Pathogen Informatics"/>
        </authorList>
    </citation>
    <scope>NUCLEOTIDE SEQUENCE [LARGE SCALE GENOMIC DNA]</scope>
</reference>
<dbReference type="Proteomes" id="UP000271889">
    <property type="component" value="Unassembled WGS sequence"/>
</dbReference>
<keyword evidence="2" id="KW-1185">Reference proteome</keyword>
<evidence type="ECO:0000313" key="1">
    <source>
        <dbReference type="EMBL" id="VDK68505.1"/>
    </source>
</evidence>
<name>A0A3P6SM10_CYLGO</name>
<protein>
    <submittedName>
        <fullName evidence="1">Uncharacterized protein</fullName>
    </submittedName>
</protein>
<proteinExistence type="predicted"/>
<dbReference type="AlphaFoldDB" id="A0A3P6SM10"/>
<dbReference type="EMBL" id="UYRV01020958">
    <property type="protein sequence ID" value="VDK68505.1"/>
    <property type="molecule type" value="Genomic_DNA"/>
</dbReference>
<gene>
    <name evidence="1" type="ORF">CGOC_LOCUS6417</name>
</gene>
<organism evidence="1 2">
    <name type="scientific">Cylicostephanus goldi</name>
    <name type="common">Nematode worm</name>
    <dbReference type="NCBI Taxonomy" id="71465"/>
    <lineage>
        <taxon>Eukaryota</taxon>
        <taxon>Metazoa</taxon>
        <taxon>Ecdysozoa</taxon>
        <taxon>Nematoda</taxon>
        <taxon>Chromadorea</taxon>
        <taxon>Rhabditida</taxon>
        <taxon>Rhabditina</taxon>
        <taxon>Rhabditomorpha</taxon>
        <taxon>Strongyloidea</taxon>
        <taxon>Strongylidae</taxon>
        <taxon>Cylicostephanus</taxon>
    </lineage>
</organism>